<name>A0A6V7VHY3_MELEN</name>
<protein>
    <submittedName>
        <fullName evidence="1">Uncharacterized protein</fullName>
    </submittedName>
</protein>
<sequence>MSHPHLLICYLKARHRPEMNENNKIERGIFFKIMKNVSNLKKNSLLRKRFKIS</sequence>
<dbReference type="AlphaFoldDB" id="A0A6V7VHY3"/>
<dbReference type="Proteomes" id="UP000580250">
    <property type="component" value="Unassembled WGS sequence"/>
</dbReference>
<organism evidence="1 2">
    <name type="scientific">Meloidogyne enterolobii</name>
    <name type="common">Root-knot nematode worm</name>
    <name type="synonym">Meloidogyne mayaguensis</name>
    <dbReference type="NCBI Taxonomy" id="390850"/>
    <lineage>
        <taxon>Eukaryota</taxon>
        <taxon>Metazoa</taxon>
        <taxon>Ecdysozoa</taxon>
        <taxon>Nematoda</taxon>
        <taxon>Chromadorea</taxon>
        <taxon>Rhabditida</taxon>
        <taxon>Tylenchina</taxon>
        <taxon>Tylenchomorpha</taxon>
        <taxon>Tylenchoidea</taxon>
        <taxon>Meloidogynidae</taxon>
        <taxon>Meloidogyninae</taxon>
        <taxon>Meloidogyne</taxon>
    </lineage>
</organism>
<gene>
    <name evidence="1" type="ORF">MENT_LOCUS25449</name>
</gene>
<dbReference type="EMBL" id="CAJEWN010000224">
    <property type="protein sequence ID" value="CAD2173821.1"/>
    <property type="molecule type" value="Genomic_DNA"/>
</dbReference>
<evidence type="ECO:0000313" key="1">
    <source>
        <dbReference type="EMBL" id="CAD2173821.1"/>
    </source>
</evidence>
<evidence type="ECO:0000313" key="2">
    <source>
        <dbReference type="Proteomes" id="UP000580250"/>
    </source>
</evidence>
<reference evidence="1 2" key="1">
    <citation type="submission" date="2020-08" db="EMBL/GenBank/DDBJ databases">
        <authorList>
            <person name="Koutsovoulos G."/>
            <person name="Danchin GJ E."/>
        </authorList>
    </citation>
    <scope>NUCLEOTIDE SEQUENCE [LARGE SCALE GENOMIC DNA]</scope>
</reference>
<comment type="caution">
    <text evidence="1">The sequence shown here is derived from an EMBL/GenBank/DDBJ whole genome shotgun (WGS) entry which is preliminary data.</text>
</comment>
<proteinExistence type="predicted"/>
<accession>A0A6V7VHY3</accession>